<comment type="catalytic activity">
    <reaction evidence="6">
        <text>orotidine 5'-phosphate + diphosphate = orotate + 5-phospho-alpha-D-ribose 1-diphosphate</text>
        <dbReference type="Rhea" id="RHEA:10380"/>
        <dbReference type="ChEBI" id="CHEBI:30839"/>
        <dbReference type="ChEBI" id="CHEBI:33019"/>
        <dbReference type="ChEBI" id="CHEBI:57538"/>
        <dbReference type="ChEBI" id="CHEBI:58017"/>
        <dbReference type="EC" id="2.4.2.10"/>
    </reaction>
</comment>
<keyword evidence="3 6" id="KW-0328">Glycosyltransferase</keyword>
<dbReference type="UniPathway" id="UPA00070">
    <property type="reaction ID" value="UER00119"/>
</dbReference>
<dbReference type="EMBL" id="CP000859">
    <property type="protein sequence ID" value="ABW68980.1"/>
    <property type="molecule type" value="Genomic_DNA"/>
</dbReference>
<dbReference type="InterPro" id="IPR000836">
    <property type="entry name" value="PRTase_dom"/>
</dbReference>
<comment type="caution">
    <text evidence="6">Lacks conserved residue(s) required for the propagation of feature annotation.</text>
</comment>
<organism evidence="8 9">
    <name type="scientific">Desulfosudis oleivorans (strain DSM 6200 / JCM 39069 / Hxd3)</name>
    <name type="common">Desulfococcus oleovorans</name>
    <dbReference type="NCBI Taxonomy" id="96561"/>
    <lineage>
        <taxon>Bacteria</taxon>
        <taxon>Pseudomonadati</taxon>
        <taxon>Thermodesulfobacteriota</taxon>
        <taxon>Desulfobacteria</taxon>
        <taxon>Desulfobacterales</taxon>
        <taxon>Desulfosudaceae</taxon>
        <taxon>Desulfosudis</taxon>
    </lineage>
</organism>
<feature type="binding site" evidence="6">
    <location>
        <position position="130"/>
    </location>
    <ligand>
        <name>orotate</name>
        <dbReference type="ChEBI" id="CHEBI:30839"/>
    </ligand>
</feature>
<dbReference type="InterPro" id="IPR004467">
    <property type="entry name" value="Or_phspho_trans_dom"/>
</dbReference>
<dbReference type="STRING" id="96561.Dole_3177"/>
<evidence type="ECO:0000313" key="9">
    <source>
        <dbReference type="Proteomes" id="UP000008561"/>
    </source>
</evidence>
<reference evidence="8 9" key="1">
    <citation type="submission" date="2007-10" db="EMBL/GenBank/DDBJ databases">
        <title>Complete sequence of Desulfococcus oleovorans Hxd3.</title>
        <authorList>
            <consortium name="US DOE Joint Genome Institute"/>
            <person name="Copeland A."/>
            <person name="Lucas S."/>
            <person name="Lapidus A."/>
            <person name="Barry K."/>
            <person name="Glavina del Rio T."/>
            <person name="Dalin E."/>
            <person name="Tice H."/>
            <person name="Pitluck S."/>
            <person name="Kiss H."/>
            <person name="Brettin T."/>
            <person name="Bruce D."/>
            <person name="Detter J.C."/>
            <person name="Han C."/>
            <person name="Schmutz J."/>
            <person name="Larimer F."/>
            <person name="Land M."/>
            <person name="Hauser L."/>
            <person name="Kyrpides N."/>
            <person name="Kim E."/>
            <person name="Wawrik B."/>
            <person name="Richardson P."/>
        </authorList>
    </citation>
    <scope>NUCLEOTIDE SEQUENCE [LARGE SCALE GENOMIC DNA]</scope>
    <source>
        <strain evidence="9">DSM 6200 / JCM 39069 / Hxd3</strain>
    </source>
</reference>
<protein>
    <recommendedName>
        <fullName evidence="2 6">Orotate phosphoribosyltransferase</fullName>
        <shortName evidence="6">OPRT</shortName>
        <shortName evidence="6">OPRTase</shortName>
        <ecNumber evidence="2 6">2.4.2.10</ecNumber>
    </recommendedName>
</protein>
<keyword evidence="4 6" id="KW-0808">Transferase</keyword>
<dbReference type="EC" id="2.4.2.10" evidence="2 6"/>
<dbReference type="AlphaFoldDB" id="A9A061"/>
<dbReference type="CDD" id="cd06223">
    <property type="entry name" value="PRTases_typeI"/>
    <property type="match status" value="1"/>
</dbReference>
<comment type="cofactor">
    <cofactor evidence="6">
        <name>Mg(2+)</name>
        <dbReference type="ChEBI" id="CHEBI:18420"/>
    </cofactor>
</comment>
<feature type="binding site" evidence="6">
    <location>
        <position position="158"/>
    </location>
    <ligand>
        <name>orotate</name>
        <dbReference type="ChEBI" id="CHEBI:30839"/>
    </ligand>
</feature>
<dbReference type="InterPro" id="IPR029057">
    <property type="entry name" value="PRTase-like"/>
</dbReference>
<dbReference type="GO" id="GO:0004588">
    <property type="term" value="F:orotate phosphoribosyltransferase activity"/>
    <property type="evidence" value="ECO:0007669"/>
    <property type="project" value="UniProtKB-UniRule"/>
</dbReference>
<dbReference type="KEGG" id="dol:Dole_3177"/>
<evidence type="ECO:0000256" key="5">
    <source>
        <dbReference type="ARBA" id="ARBA00022975"/>
    </source>
</evidence>
<keyword evidence="9" id="KW-1185">Reference proteome</keyword>
<dbReference type="OrthoDB" id="9785917at2"/>
<dbReference type="Proteomes" id="UP000008561">
    <property type="component" value="Chromosome"/>
</dbReference>
<evidence type="ECO:0000256" key="3">
    <source>
        <dbReference type="ARBA" id="ARBA00022676"/>
    </source>
</evidence>
<feature type="domain" description="Phosphoribosyltransferase" evidence="7">
    <location>
        <begin position="52"/>
        <end position="164"/>
    </location>
</feature>
<dbReference type="NCBIfam" id="TIGR00336">
    <property type="entry name" value="pyrE"/>
    <property type="match status" value="1"/>
</dbReference>
<keyword evidence="5 6" id="KW-0665">Pyrimidine biosynthesis</keyword>
<feature type="binding site" description="in other chain" evidence="6">
    <location>
        <position position="101"/>
    </location>
    <ligand>
        <name>5-phospho-alpha-D-ribose 1-diphosphate</name>
        <dbReference type="ChEBI" id="CHEBI:58017"/>
        <note>ligand shared between dimeric partners</note>
    </ligand>
</feature>
<dbReference type="InterPro" id="IPR023031">
    <property type="entry name" value="OPRT"/>
</dbReference>
<feature type="binding site" description="in other chain" evidence="6">
    <location>
        <begin position="126"/>
        <end position="134"/>
    </location>
    <ligand>
        <name>5-phospho-alpha-D-ribose 1-diphosphate</name>
        <dbReference type="ChEBI" id="CHEBI:58017"/>
        <note>ligand shared between dimeric partners</note>
    </ligand>
</feature>
<comment type="subunit">
    <text evidence="6">Homodimer.</text>
</comment>
<evidence type="ECO:0000256" key="6">
    <source>
        <dbReference type="HAMAP-Rule" id="MF_01208"/>
    </source>
</evidence>
<evidence type="ECO:0000313" key="8">
    <source>
        <dbReference type="EMBL" id="ABW68980.1"/>
    </source>
</evidence>
<feature type="binding site" evidence="6">
    <location>
        <position position="106"/>
    </location>
    <ligand>
        <name>5-phospho-alpha-D-ribose 1-diphosphate</name>
        <dbReference type="ChEBI" id="CHEBI:58017"/>
        <note>ligand shared between dimeric partners</note>
    </ligand>
</feature>
<dbReference type="PANTHER" id="PTHR19278:SF9">
    <property type="entry name" value="URIDINE 5'-MONOPHOSPHATE SYNTHASE"/>
    <property type="match status" value="1"/>
</dbReference>
<keyword evidence="6" id="KW-0460">Magnesium</keyword>
<dbReference type="Gene3D" id="3.40.50.2020">
    <property type="match status" value="1"/>
</dbReference>
<evidence type="ECO:0000256" key="1">
    <source>
        <dbReference type="ARBA" id="ARBA00004889"/>
    </source>
</evidence>
<feature type="binding site" evidence="6">
    <location>
        <position position="100"/>
    </location>
    <ligand>
        <name>5-phospho-alpha-D-ribose 1-diphosphate</name>
        <dbReference type="ChEBI" id="CHEBI:58017"/>
        <note>ligand shared between dimeric partners</note>
    </ligand>
</feature>
<evidence type="ECO:0000256" key="2">
    <source>
        <dbReference type="ARBA" id="ARBA00011971"/>
    </source>
</evidence>
<name>A9A061_DESOH</name>
<sequence>MNDRQRLIELIRQRAYRRTETPEITLASGKKSCFYFNLKKVICSSEGQYLSGRLVYDKIMALGLAPDGVGGLTMGADPISYATAYTFHLNHGAVEAFSIRKEPKDHGAGLQIEGNIGQGARVIITEDVVTTGGSTIKAITIARAHGLQVMGVIALLDRCEENGRQNIEAQGVPMHAILSIADFK</sequence>
<feature type="binding site" evidence="6">
    <location>
        <position position="104"/>
    </location>
    <ligand>
        <name>5-phospho-alpha-D-ribose 1-diphosphate</name>
        <dbReference type="ChEBI" id="CHEBI:58017"/>
        <note>ligand shared between dimeric partners</note>
    </ligand>
</feature>
<comment type="similarity">
    <text evidence="6">Belongs to the purine/pyrimidine phosphoribosyltransferase family. PyrE subfamily.</text>
</comment>
<dbReference type="RefSeq" id="WP_012176590.1">
    <property type="nucleotide sequence ID" value="NC_009943.1"/>
</dbReference>
<dbReference type="Pfam" id="PF00156">
    <property type="entry name" value="Pribosyltran"/>
    <property type="match status" value="1"/>
</dbReference>
<dbReference type="GO" id="GO:0019856">
    <property type="term" value="P:pyrimidine nucleobase biosynthetic process"/>
    <property type="evidence" value="ECO:0007669"/>
    <property type="project" value="TreeGrafter"/>
</dbReference>
<dbReference type="PANTHER" id="PTHR19278">
    <property type="entry name" value="OROTATE PHOSPHORIBOSYLTRANSFERASE"/>
    <property type="match status" value="1"/>
</dbReference>
<gene>
    <name evidence="6" type="primary">pyrE</name>
    <name evidence="8" type="ordered locus">Dole_3177</name>
</gene>
<dbReference type="eggNOG" id="COG0461">
    <property type="taxonomic scope" value="Bacteria"/>
</dbReference>
<dbReference type="HAMAP" id="MF_01208">
    <property type="entry name" value="PyrE"/>
    <property type="match status" value="1"/>
</dbReference>
<evidence type="ECO:0000256" key="4">
    <source>
        <dbReference type="ARBA" id="ARBA00022679"/>
    </source>
</evidence>
<dbReference type="GO" id="GO:0000287">
    <property type="term" value="F:magnesium ion binding"/>
    <property type="evidence" value="ECO:0007669"/>
    <property type="project" value="UniProtKB-UniRule"/>
</dbReference>
<dbReference type="SUPFAM" id="SSF53271">
    <property type="entry name" value="PRTase-like"/>
    <property type="match status" value="1"/>
</dbReference>
<comment type="pathway">
    <text evidence="1 6">Pyrimidine metabolism; UMP biosynthesis via de novo pathway; UMP from orotate: step 1/2.</text>
</comment>
<accession>A9A061</accession>
<comment type="function">
    <text evidence="6">Catalyzes the transfer of a ribosyl phosphate group from 5-phosphoribose 1-diphosphate to orotate, leading to the formation of orotidine monophosphate (OMP).</text>
</comment>
<evidence type="ECO:0000259" key="7">
    <source>
        <dbReference type="Pfam" id="PF00156"/>
    </source>
</evidence>
<proteinExistence type="inferred from homology"/>
<dbReference type="GO" id="GO:0044205">
    <property type="term" value="P:'de novo' UMP biosynthetic process"/>
    <property type="evidence" value="ECO:0007669"/>
    <property type="project" value="UniProtKB-UniRule"/>
</dbReference>
<dbReference type="HOGENOM" id="CLU_074878_2_1_7"/>